<dbReference type="AlphaFoldDB" id="A0A167WFG6"/>
<accession>A0A167WFG6</accession>
<dbReference type="EMBL" id="AZHD01000005">
    <property type="protein sequence ID" value="OAA63724.1"/>
    <property type="molecule type" value="Genomic_DNA"/>
</dbReference>
<dbReference type="Proteomes" id="UP000076874">
    <property type="component" value="Unassembled WGS sequence"/>
</dbReference>
<organism evidence="1 2">
    <name type="scientific">Niveomyces insectorum RCEF 264</name>
    <dbReference type="NCBI Taxonomy" id="1081102"/>
    <lineage>
        <taxon>Eukaryota</taxon>
        <taxon>Fungi</taxon>
        <taxon>Dikarya</taxon>
        <taxon>Ascomycota</taxon>
        <taxon>Pezizomycotina</taxon>
        <taxon>Sordariomycetes</taxon>
        <taxon>Hypocreomycetidae</taxon>
        <taxon>Hypocreales</taxon>
        <taxon>Cordycipitaceae</taxon>
        <taxon>Niveomyces</taxon>
    </lineage>
</organism>
<reference evidence="1 2" key="1">
    <citation type="journal article" date="2016" name="Genome Biol. Evol.">
        <title>Divergent and convergent evolution of fungal pathogenicity.</title>
        <authorList>
            <person name="Shang Y."/>
            <person name="Xiao G."/>
            <person name="Zheng P."/>
            <person name="Cen K."/>
            <person name="Zhan S."/>
            <person name="Wang C."/>
        </authorList>
    </citation>
    <scope>NUCLEOTIDE SEQUENCE [LARGE SCALE GENOMIC DNA]</scope>
    <source>
        <strain evidence="1 2">RCEF 264</strain>
    </source>
</reference>
<protein>
    <submittedName>
        <fullName evidence="1">Uncharacterized protein</fullName>
    </submittedName>
</protein>
<gene>
    <name evidence="1" type="ORF">SPI_03887</name>
</gene>
<evidence type="ECO:0000313" key="2">
    <source>
        <dbReference type="Proteomes" id="UP000076874"/>
    </source>
</evidence>
<sequence length="86" mass="8980">MRQKIVLGHNVVAGSVKRARSVGYVHGCNSIAHRGEHSVFAASSSAATTADASRQDALLQRDLVVFPLAGAPCASLPKSAAARQRK</sequence>
<evidence type="ECO:0000313" key="1">
    <source>
        <dbReference type="EMBL" id="OAA63724.1"/>
    </source>
</evidence>
<proteinExistence type="predicted"/>
<comment type="caution">
    <text evidence="1">The sequence shown here is derived from an EMBL/GenBank/DDBJ whole genome shotgun (WGS) entry which is preliminary data.</text>
</comment>
<keyword evidence="2" id="KW-1185">Reference proteome</keyword>
<name>A0A167WFG6_9HYPO</name>